<keyword evidence="4" id="KW-1185">Reference proteome</keyword>
<dbReference type="PANTHER" id="PTHR35176">
    <property type="entry name" value="HEME OXYGENASE HI_0854-RELATED"/>
    <property type="match status" value="1"/>
</dbReference>
<evidence type="ECO:0000259" key="2">
    <source>
        <dbReference type="Pfam" id="PF01243"/>
    </source>
</evidence>
<dbReference type="Pfam" id="PF01243">
    <property type="entry name" value="PNPOx_N"/>
    <property type="match status" value="1"/>
</dbReference>
<dbReference type="PANTHER" id="PTHR35176:SF2">
    <property type="entry name" value="F420H(2)-DEPENDENT REDUCTASE RV1155"/>
    <property type="match status" value="1"/>
</dbReference>
<dbReference type="GO" id="GO:0070967">
    <property type="term" value="F:coenzyme F420 binding"/>
    <property type="evidence" value="ECO:0007669"/>
    <property type="project" value="TreeGrafter"/>
</dbReference>
<dbReference type="InterPro" id="IPR011576">
    <property type="entry name" value="Pyridox_Oxase_N"/>
</dbReference>
<dbReference type="GO" id="GO:0016627">
    <property type="term" value="F:oxidoreductase activity, acting on the CH-CH group of donors"/>
    <property type="evidence" value="ECO:0007669"/>
    <property type="project" value="TreeGrafter"/>
</dbReference>
<accession>A0A366M0I4</accession>
<evidence type="ECO:0000256" key="1">
    <source>
        <dbReference type="ARBA" id="ARBA00023002"/>
    </source>
</evidence>
<dbReference type="Proteomes" id="UP000253303">
    <property type="component" value="Unassembled WGS sequence"/>
</dbReference>
<dbReference type="EMBL" id="QMEY01000005">
    <property type="protein sequence ID" value="RBQ19293.1"/>
    <property type="molecule type" value="Genomic_DNA"/>
</dbReference>
<evidence type="ECO:0000313" key="3">
    <source>
        <dbReference type="EMBL" id="RBQ19293.1"/>
    </source>
</evidence>
<dbReference type="RefSeq" id="WP_113981353.1">
    <property type="nucleotide sequence ID" value="NZ_QMEY01000005.1"/>
</dbReference>
<dbReference type="InterPro" id="IPR052019">
    <property type="entry name" value="F420H2_bilvrd_red/Heme_oxyg"/>
</dbReference>
<dbReference type="SUPFAM" id="SSF50475">
    <property type="entry name" value="FMN-binding split barrel"/>
    <property type="match status" value="1"/>
</dbReference>
<dbReference type="OrthoDB" id="9812086at2"/>
<dbReference type="NCBIfam" id="TIGR03668">
    <property type="entry name" value="Rv0121_F420"/>
    <property type="match status" value="1"/>
</dbReference>
<protein>
    <submittedName>
        <fullName evidence="3">TIGR03668 family PPOX class F420-dependent oxidoreductase</fullName>
    </submittedName>
</protein>
<reference evidence="3 4" key="1">
    <citation type="submission" date="2018-06" db="EMBL/GenBank/DDBJ databases">
        <title>Sphaerisporangium craniellae sp. nov., isolated from a marine sponge in the South China Sea.</title>
        <authorList>
            <person name="Li L."/>
        </authorList>
    </citation>
    <scope>NUCLEOTIDE SEQUENCE [LARGE SCALE GENOMIC DNA]</scope>
    <source>
        <strain evidence="3 4">LHW63015</strain>
    </source>
</reference>
<gene>
    <name evidence="3" type="ORF">DP939_15280</name>
</gene>
<dbReference type="InterPro" id="IPR019967">
    <property type="entry name" value="F420-dep_enz_PPOX_Rv0121"/>
</dbReference>
<sequence>MDPRRARELFAAARVARLATIRTDGSPRLVPVTFAVRGDVVVTAVDHKPKTTAALGRLADIEARPRVSLLADHYDDADWTRLWWARADGHARVARDGTPETGWLVEKYPQYRDRPPRGPAVLITVDRWSGWSG</sequence>
<comment type="caution">
    <text evidence="3">The sequence shown here is derived from an EMBL/GenBank/DDBJ whole genome shotgun (WGS) entry which is preliminary data.</text>
</comment>
<dbReference type="Gene3D" id="2.30.110.10">
    <property type="entry name" value="Electron Transport, Fmn-binding Protein, Chain A"/>
    <property type="match status" value="1"/>
</dbReference>
<proteinExistence type="predicted"/>
<keyword evidence="1" id="KW-0560">Oxidoreductase</keyword>
<dbReference type="InterPro" id="IPR012349">
    <property type="entry name" value="Split_barrel_FMN-bd"/>
</dbReference>
<name>A0A366M0I4_9ACTN</name>
<organism evidence="3 4">
    <name type="scientific">Spongiactinospora rosea</name>
    <dbReference type="NCBI Taxonomy" id="2248750"/>
    <lineage>
        <taxon>Bacteria</taxon>
        <taxon>Bacillati</taxon>
        <taxon>Actinomycetota</taxon>
        <taxon>Actinomycetes</taxon>
        <taxon>Streptosporangiales</taxon>
        <taxon>Streptosporangiaceae</taxon>
        <taxon>Spongiactinospora</taxon>
    </lineage>
</organism>
<dbReference type="AlphaFoldDB" id="A0A366M0I4"/>
<dbReference type="GO" id="GO:0005829">
    <property type="term" value="C:cytosol"/>
    <property type="evidence" value="ECO:0007669"/>
    <property type="project" value="TreeGrafter"/>
</dbReference>
<evidence type="ECO:0000313" key="4">
    <source>
        <dbReference type="Proteomes" id="UP000253303"/>
    </source>
</evidence>
<feature type="domain" description="Pyridoxamine 5'-phosphate oxidase N-terminal" evidence="2">
    <location>
        <begin position="5"/>
        <end position="131"/>
    </location>
</feature>